<keyword evidence="2" id="KW-1185">Reference proteome</keyword>
<sequence length="171" mass="16177">MSLSINAYSPASSVATSATQPTAATAASPAQPASSGRAGNLASTAITLSSDSALAASLGSSAAATVYTPSGLLSSLQQAGTVGLELTIPATGSQADTAQIASNALDQAVLNELAAPASSSGIYTGAGNLGGMSAQAAANWASLLKAQPGLAGNAIADSVNAGVVATLQTQA</sequence>
<dbReference type="Proteomes" id="UP000478090">
    <property type="component" value="Unassembled WGS sequence"/>
</dbReference>
<reference evidence="1 2" key="1">
    <citation type="submission" date="2019-12" db="EMBL/GenBank/DDBJ databases">
        <title>Novel species isolated from a subtropical stream in China.</title>
        <authorList>
            <person name="Lu H."/>
        </authorList>
    </citation>
    <scope>NUCLEOTIDE SEQUENCE [LARGE SCALE GENOMIC DNA]</scope>
    <source>
        <strain evidence="1 2">CY13W</strain>
    </source>
</reference>
<protein>
    <recommendedName>
        <fullName evidence="3">Flagellar hook-length control protein FliK</fullName>
    </recommendedName>
</protein>
<comment type="caution">
    <text evidence="1">The sequence shown here is derived from an EMBL/GenBank/DDBJ whole genome shotgun (WGS) entry which is preliminary data.</text>
</comment>
<dbReference type="RefSeq" id="WP_161038266.1">
    <property type="nucleotide sequence ID" value="NZ_WWCM01000003.1"/>
</dbReference>
<accession>A0ABW9VGW2</accession>
<name>A0ABW9VGW2_9BURK</name>
<dbReference type="EMBL" id="WWCM01000003">
    <property type="protein sequence ID" value="MYM38863.1"/>
    <property type="molecule type" value="Genomic_DNA"/>
</dbReference>
<organism evidence="1 2">
    <name type="scientific">Duganella qianjiadongensis</name>
    <dbReference type="NCBI Taxonomy" id="2692176"/>
    <lineage>
        <taxon>Bacteria</taxon>
        <taxon>Pseudomonadati</taxon>
        <taxon>Pseudomonadota</taxon>
        <taxon>Betaproteobacteria</taxon>
        <taxon>Burkholderiales</taxon>
        <taxon>Oxalobacteraceae</taxon>
        <taxon>Telluria group</taxon>
        <taxon>Duganella</taxon>
    </lineage>
</organism>
<evidence type="ECO:0008006" key="3">
    <source>
        <dbReference type="Google" id="ProtNLM"/>
    </source>
</evidence>
<evidence type="ECO:0000313" key="1">
    <source>
        <dbReference type="EMBL" id="MYM38863.1"/>
    </source>
</evidence>
<evidence type="ECO:0000313" key="2">
    <source>
        <dbReference type="Proteomes" id="UP000478090"/>
    </source>
</evidence>
<gene>
    <name evidence="1" type="ORF">GTP27_05925</name>
</gene>
<proteinExistence type="predicted"/>